<evidence type="ECO:0000256" key="5">
    <source>
        <dbReference type="SAM" id="MobiDB-lite"/>
    </source>
</evidence>
<dbReference type="Pfam" id="PF03107">
    <property type="entry name" value="C1_2"/>
    <property type="match status" value="3"/>
</dbReference>
<evidence type="ECO:0000256" key="3">
    <source>
        <dbReference type="ARBA" id="ARBA00022771"/>
    </source>
</evidence>
<dbReference type="SMART" id="SM00249">
    <property type="entry name" value="PHD"/>
    <property type="match status" value="1"/>
</dbReference>
<dbReference type="PANTHER" id="PTHR46288:SF69">
    <property type="entry name" value="DC1 DOMAIN-CONTAINING PROTEIN"/>
    <property type="match status" value="1"/>
</dbReference>
<keyword evidence="2" id="KW-0677">Repeat</keyword>
<dbReference type="SUPFAM" id="SSF57889">
    <property type="entry name" value="Cysteine-rich domain"/>
    <property type="match status" value="1"/>
</dbReference>
<dbReference type="InterPro" id="IPR001965">
    <property type="entry name" value="Znf_PHD"/>
</dbReference>
<dbReference type="AlphaFoldDB" id="A0AAP0X4D2"/>
<dbReference type="InterPro" id="IPR004146">
    <property type="entry name" value="DC1"/>
</dbReference>
<name>A0AAP0X4D2_LIQFO</name>
<sequence>MGKLDTEPVLHHFSHQHPLKLVNFQPQTPSLVVCSGCKLEASGWIYSCSTCNYCLHTSCSQIPQNFNHPIDPNHTLMLLSSPVYPEGAFKCNACGTLGDGFCYHCKECQLDLHILCAFMPSSVKHNAHLHTLNLCFYPPYDNREFQCDVCKIYGSNCWLYHCSSCDFDAHINCVMANTQSQPTSGIQQREQHQLVKSRSVPPQILPPTNDYSSWNQPHRNFSPPGRSQPQQMRIQSLQTQYPVPGNGFSNWNHRFDQVNYYGGAPTSVFPHYEVFPHYVERPRTNRTGNNLMGSVFQGLVEGFSQQAGQAVVQGIFGG</sequence>
<dbReference type="EMBL" id="JBBPBK010000002">
    <property type="protein sequence ID" value="KAK9289961.1"/>
    <property type="molecule type" value="Genomic_DNA"/>
</dbReference>
<dbReference type="Proteomes" id="UP001415857">
    <property type="component" value="Unassembled WGS sequence"/>
</dbReference>
<evidence type="ECO:0000256" key="4">
    <source>
        <dbReference type="ARBA" id="ARBA00022833"/>
    </source>
</evidence>
<evidence type="ECO:0000313" key="8">
    <source>
        <dbReference type="Proteomes" id="UP001415857"/>
    </source>
</evidence>
<comment type="caution">
    <text evidence="7">The sequence shown here is derived from an EMBL/GenBank/DDBJ whole genome shotgun (WGS) entry which is preliminary data.</text>
</comment>
<proteinExistence type="predicted"/>
<evidence type="ECO:0000256" key="1">
    <source>
        <dbReference type="ARBA" id="ARBA00022723"/>
    </source>
</evidence>
<feature type="region of interest" description="Disordered" evidence="5">
    <location>
        <begin position="206"/>
        <end position="229"/>
    </location>
</feature>
<accession>A0AAP0X4D2</accession>
<keyword evidence="4" id="KW-0862">Zinc</keyword>
<dbReference type="PANTHER" id="PTHR46288">
    <property type="entry name" value="PHORBOL-ESTER/DAG-TYPE DOMAIN-CONTAINING PROTEIN"/>
    <property type="match status" value="1"/>
</dbReference>
<keyword evidence="1" id="KW-0479">Metal-binding</keyword>
<keyword evidence="8" id="KW-1185">Reference proteome</keyword>
<evidence type="ECO:0000259" key="6">
    <source>
        <dbReference type="SMART" id="SM00249"/>
    </source>
</evidence>
<feature type="compositionally biased region" description="Polar residues" evidence="5">
    <location>
        <begin position="209"/>
        <end position="229"/>
    </location>
</feature>
<gene>
    <name evidence="7" type="ORF">L1049_008123</name>
</gene>
<keyword evidence="3" id="KW-0863">Zinc-finger</keyword>
<reference evidence="7 8" key="1">
    <citation type="journal article" date="2024" name="Plant J.">
        <title>Genome sequences and population genomics reveal climatic adaptation and genomic divergence between two closely related sweetgum species.</title>
        <authorList>
            <person name="Xu W.Q."/>
            <person name="Ren C.Q."/>
            <person name="Zhang X.Y."/>
            <person name="Comes H.P."/>
            <person name="Liu X.H."/>
            <person name="Li Y.G."/>
            <person name="Kettle C.J."/>
            <person name="Jalonen R."/>
            <person name="Gaisberger H."/>
            <person name="Ma Y.Z."/>
            <person name="Qiu Y.X."/>
        </authorList>
    </citation>
    <scope>NUCLEOTIDE SEQUENCE [LARGE SCALE GENOMIC DNA]</scope>
    <source>
        <strain evidence="7">Hangzhou</strain>
    </source>
</reference>
<organism evidence="7 8">
    <name type="scientific">Liquidambar formosana</name>
    <name type="common">Formosan gum</name>
    <dbReference type="NCBI Taxonomy" id="63359"/>
    <lineage>
        <taxon>Eukaryota</taxon>
        <taxon>Viridiplantae</taxon>
        <taxon>Streptophyta</taxon>
        <taxon>Embryophyta</taxon>
        <taxon>Tracheophyta</taxon>
        <taxon>Spermatophyta</taxon>
        <taxon>Magnoliopsida</taxon>
        <taxon>eudicotyledons</taxon>
        <taxon>Gunneridae</taxon>
        <taxon>Pentapetalae</taxon>
        <taxon>Saxifragales</taxon>
        <taxon>Altingiaceae</taxon>
        <taxon>Liquidambar</taxon>
    </lineage>
</organism>
<protein>
    <recommendedName>
        <fullName evidence="6">Zinc finger PHD-type domain-containing protein</fullName>
    </recommendedName>
</protein>
<dbReference type="InterPro" id="IPR046349">
    <property type="entry name" value="C1-like_sf"/>
</dbReference>
<evidence type="ECO:0000313" key="7">
    <source>
        <dbReference type="EMBL" id="KAK9289961.1"/>
    </source>
</evidence>
<feature type="domain" description="Zinc finger PHD-type" evidence="6">
    <location>
        <begin position="33"/>
        <end position="95"/>
    </location>
</feature>
<dbReference type="GO" id="GO:0008270">
    <property type="term" value="F:zinc ion binding"/>
    <property type="evidence" value="ECO:0007669"/>
    <property type="project" value="UniProtKB-KW"/>
</dbReference>
<evidence type="ECO:0000256" key="2">
    <source>
        <dbReference type="ARBA" id="ARBA00022737"/>
    </source>
</evidence>